<sequence>MDFGALSLLPPIVAIGLALLTKRVYTSLFLGILTGSLIYNNGSIVSTVFHIINTVLDSIELTAITGISSFTEAGNLWNLLILLFLVILGILIAMITRAGGALAYGNLATNKIKSKEGACLSTSLLGLLLFVDDYFNCLTVGTVMRPITDKFKVSRAKLAYIIDSTAAPVCILMPVSSWFAAVVGNLSESGIGSDSLSSMSPSDVFISSILYNSYALIALFMVLVIISFKKWDFGPMKVHEKVAEETGDLFNGNMGSSSLESEIKPLNTGKISYLVLPLVLLITAIISAFLISGGLLGGVGIIEAFQAMDASWGLFWGGLITLVITTLYFIISKAILVSDIPKMITKGTKLMIPAISILILAWSLGSIIKGDLGTGSYLAGLIQNNLPVQLLPAILFALSGFMAFATGTSWGTFGIMLPIAIPLAVALGMPEFVVPFVAAVLGGAIYGDHSSPISDTTIMSSTGAGVKHIDHVQTQLPYTTLIGVMAFIGYILVGYTINFGYWVSGILNLLFVGLSVFFISSFISKKMCLKCASN</sequence>
<keyword evidence="5 6" id="KW-0472">Membrane</keyword>
<comment type="subcellular location">
    <subcellularLocation>
        <location evidence="1">Cell membrane</location>
        <topology evidence="1">Multi-pass membrane protein</topology>
    </subcellularLocation>
</comment>
<keyword evidence="9" id="KW-1185">Reference proteome</keyword>
<feature type="transmembrane region" description="Helical" evidence="6">
    <location>
        <begin position="350"/>
        <end position="368"/>
    </location>
</feature>
<evidence type="ECO:0000259" key="7">
    <source>
        <dbReference type="Pfam" id="PF03553"/>
    </source>
</evidence>
<evidence type="ECO:0000313" key="9">
    <source>
        <dbReference type="Proteomes" id="UP000001107"/>
    </source>
</evidence>
<keyword evidence="4 6" id="KW-1133">Transmembrane helix</keyword>
<evidence type="ECO:0000256" key="2">
    <source>
        <dbReference type="ARBA" id="ARBA00022475"/>
    </source>
</evidence>
<dbReference type="AlphaFoldDB" id="A6USD5"/>
<dbReference type="RefSeq" id="WP_012066321.1">
    <property type="nucleotide sequence ID" value="NC_009634.1"/>
</dbReference>
<feature type="transmembrane region" description="Helical" evidence="6">
    <location>
        <begin position="76"/>
        <end position="95"/>
    </location>
</feature>
<evidence type="ECO:0000256" key="4">
    <source>
        <dbReference type="ARBA" id="ARBA00022989"/>
    </source>
</evidence>
<dbReference type="Pfam" id="PF03553">
    <property type="entry name" value="Na_H_antiporter"/>
    <property type="match status" value="1"/>
</dbReference>
<keyword evidence="2" id="KW-1003">Cell membrane</keyword>
<protein>
    <submittedName>
        <fullName evidence="8">Na+ antiporter NhaC</fullName>
    </submittedName>
</protein>
<keyword evidence="3 6" id="KW-0812">Transmembrane</keyword>
<reference evidence="8" key="1">
    <citation type="submission" date="2007-06" db="EMBL/GenBank/DDBJ databases">
        <title>Complete sequence of Methanococcus vannielii SB.</title>
        <authorList>
            <consortium name="US DOE Joint Genome Institute"/>
            <person name="Copeland A."/>
            <person name="Lucas S."/>
            <person name="Lapidus A."/>
            <person name="Barry K."/>
            <person name="Glavina del Rio T."/>
            <person name="Dalin E."/>
            <person name="Tice H."/>
            <person name="Pitluck S."/>
            <person name="Chain P."/>
            <person name="Malfatti S."/>
            <person name="Shin M."/>
            <person name="Vergez L."/>
            <person name="Schmutz J."/>
            <person name="Larimer F."/>
            <person name="Land M."/>
            <person name="Hauser L."/>
            <person name="Kyrpides N."/>
            <person name="Anderson I."/>
            <person name="Sieprawska-Lupa M."/>
            <person name="Whitman W.B."/>
            <person name="Richardson P."/>
        </authorList>
    </citation>
    <scope>NUCLEOTIDE SEQUENCE [LARGE SCALE GENOMIC DNA]</scope>
    <source>
        <strain evidence="8">SB</strain>
    </source>
</reference>
<dbReference type="eggNOG" id="arCOG02009">
    <property type="taxonomic scope" value="Archaea"/>
</dbReference>
<dbReference type="InterPro" id="IPR018461">
    <property type="entry name" value="Na/H_Antiport_NhaC-like_C"/>
</dbReference>
<dbReference type="EMBL" id="CP000742">
    <property type="protein sequence ID" value="ABR55407.1"/>
    <property type="molecule type" value="Genomic_DNA"/>
</dbReference>
<feature type="transmembrane region" description="Helical" evidence="6">
    <location>
        <begin position="158"/>
        <end position="184"/>
    </location>
</feature>
<dbReference type="STRING" id="406327.Mevan_1513"/>
<evidence type="ECO:0000256" key="1">
    <source>
        <dbReference type="ARBA" id="ARBA00004651"/>
    </source>
</evidence>
<accession>A6USD5</accession>
<dbReference type="PANTHER" id="PTHR43478:SF1">
    <property type="entry name" value="NA+_H+ ANTIPORTER NHAC-LIKE C-TERMINAL DOMAIN-CONTAINING PROTEIN"/>
    <property type="match status" value="1"/>
</dbReference>
<feature type="transmembrane region" description="Helical" evidence="6">
    <location>
        <begin position="419"/>
        <end position="446"/>
    </location>
</feature>
<feature type="domain" description="Na+/H+ antiporter NhaC-like C-terminal" evidence="7">
    <location>
        <begin position="169"/>
        <end position="494"/>
    </location>
</feature>
<dbReference type="HOGENOM" id="CLU_018751_1_0_2"/>
<evidence type="ECO:0000256" key="6">
    <source>
        <dbReference type="SAM" id="Phobius"/>
    </source>
</evidence>
<feature type="transmembrane region" description="Helical" evidence="6">
    <location>
        <begin position="500"/>
        <end position="523"/>
    </location>
</feature>
<feature type="transmembrane region" description="Helical" evidence="6">
    <location>
        <begin position="273"/>
        <end position="302"/>
    </location>
</feature>
<feature type="transmembrane region" description="Helical" evidence="6">
    <location>
        <begin position="476"/>
        <end position="493"/>
    </location>
</feature>
<dbReference type="PANTHER" id="PTHR43478">
    <property type="entry name" value="NA+/H+ ANTIPORTER-RELATED"/>
    <property type="match status" value="1"/>
</dbReference>
<dbReference type="Proteomes" id="UP000001107">
    <property type="component" value="Chromosome"/>
</dbReference>
<evidence type="ECO:0000256" key="3">
    <source>
        <dbReference type="ARBA" id="ARBA00022692"/>
    </source>
</evidence>
<name>A6USD5_METVS</name>
<proteinExistence type="predicted"/>
<feature type="transmembrane region" description="Helical" evidence="6">
    <location>
        <begin position="6"/>
        <end position="25"/>
    </location>
</feature>
<dbReference type="GeneID" id="5324623"/>
<organism evidence="8 9">
    <name type="scientific">Methanococcus vannielii (strain ATCC 35089 / DSM 1224 / JCM 13029 / OCM 148 / SB)</name>
    <dbReference type="NCBI Taxonomy" id="406327"/>
    <lineage>
        <taxon>Archaea</taxon>
        <taxon>Methanobacteriati</taxon>
        <taxon>Methanobacteriota</taxon>
        <taxon>Methanomada group</taxon>
        <taxon>Methanococci</taxon>
        <taxon>Methanococcales</taxon>
        <taxon>Methanococcaceae</taxon>
        <taxon>Methanococcus</taxon>
    </lineage>
</organism>
<gene>
    <name evidence="8" type="ordered locus">Mevan_1513</name>
</gene>
<dbReference type="KEGG" id="mvn:Mevan_1513"/>
<feature type="transmembrane region" description="Helical" evidence="6">
    <location>
        <begin position="37"/>
        <end position="56"/>
    </location>
</feature>
<feature type="transmembrane region" description="Helical" evidence="6">
    <location>
        <begin position="314"/>
        <end position="338"/>
    </location>
</feature>
<feature type="transmembrane region" description="Helical" evidence="6">
    <location>
        <begin position="388"/>
        <end position="407"/>
    </location>
</feature>
<feature type="transmembrane region" description="Helical" evidence="6">
    <location>
        <begin position="204"/>
        <end position="228"/>
    </location>
</feature>
<evidence type="ECO:0000256" key="5">
    <source>
        <dbReference type="ARBA" id="ARBA00023136"/>
    </source>
</evidence>
<dbReference type="OrthoDB" id="76879at2157"/>
<dbReference type="GO" id="GO:0005886">
    <property type="term" value="C:plasma membrane"/>
    <property type="evidence" value="ECO:0007669"/>
    <property type="project" value="UniProtKB-SubCell"/>
</dbReference>
<evidence type="ECO:0000313" key="8">
    <source>
        <dbReference type="EMBL" id="ABR55407.1"/>
    </source>
</evidence>